<dbReference type="GeneTree" id="ENSGT00940000161474"/>
<sequence length="394" mass="43805">MLAGVTSRWKQTIAYHFTGNLVNGAYFRPLVTEIVQQAYVIGLHVNAVTCDMGSANRAMFKNFRLVSSKHAVTVNLIPHPCADSRFLHFMYDVPHLIKNVKVGLVNGNEFKLGADIVSRHDLPSNVISLGAIKELVTFQVNDDLKLTLNLGMEMVSNTTHFDKMKVGKALIFFSKSVSAGLHYLVENEGFDNALLTTAWFLHFMNTWFDLMSSRHPATTLSKANTCAYEKAIRHLEETLVVFGGIECGTSWKPWQSGIILSTSSVLDIQRELLARGHHLVLTSRLTQDCLENLFGCVRFKNPVPNALEFRQALKLIMVAQFLKCPASGNYLEDDRPFLADFLDTPKEKLATPDECDEDTFSYLIGELPPDPLSKAQESSLYYLAGYCISGGGGG</sequence>
<organism evidence="3 4">
    <name type="scientific">Eptatretus burgeri</name>
    <name type="common">Inshore hagfish</name>
    <dbReference type="NCBI Taxonomy" id="7764"/>
    <lineage>
        <taxon>Eukaryota</taxon>
        <taxon>Metazoa</taxon>
        <taxon>Chordata</taxon>
        <taxon>Craniata</taxon>
        <taxon>Vertebrata</taxon>
        <taxon>Cyclostomata</taxon>
        <taxon>Myxini</taxon>
        <taxon>Myxiniformes</taxon>
        <taxon>Myxinidae</taxon>
        <taxon>Eptatretinae</taxon>
        <taxon>Eptatretus</taxon>
    </lineage>
</organism>
<dbReference type="InterPro" id="IPR048366">
    <property type="entry name" value="TNP-like_GBD"/>
</dbReference>
<reference evidence="3" key="1">
    <citation type="submission" date="2025-08" db="UniProtKB">
        <authorList>
            <consortium name="Ensembl"/>
        </authorList>
    </citation>
    <scope>IDENTIFICATION</scope>
</reference>
<dbReference type="InterPro" id="IPR048365">
    <property type="entry name" value="TNP-like_RNaseH_N"/>
</dbReference>
<proteinExistence type="predicted"/>
<name>A0A8C4Q9P2_EPTBU</name>
<dbReference type="AlphaFoldDB" id="A0A8C4Q9P2"/>
<evidence type="ECO:0000313" key="3">
    <source>
        <dbReference type="Ensembl" id="ENSEBUP00000011792.1"/>
    </source>
</evidence>
<dbReference type="Pfam" id="PF21788">
    <property type="entry name" value="TNP-like_GBD"/>
    <property type="match status" value="1"/>
</dbReference>
<dbReference type="Ensembl" id="ENSEBUT00000012368.1">
    <property type="protein sequence ID" value="ENSEBUP00000011792.1"/>
    <property type="gene ID" value="ENSEBUG00000007553.1"/>
</dbReference>
<feature type="domain" description="Transposable element P transposase-like GTP-binding insertion" evidence="2">
    <location>
        <begin position="124"/>
        <end position="219"/>
    </location>
</feature>
<evidence type="ECO:0000259" key="1">
    <source>
        <dbReference type="Pfam" id="PF21787"/>
    </source>
</evidence>
<protein>
    <recommendedName>
        <fullName evidence="5">Transposable element P transposase</fullName>
    </recommendedName>
</protein>
<dbReference type="Pfam" id="PF21787">
    <property type="entry name" value="TNP-like_RNaseH_N"/>
    <property type="match status" value="1"/>
</dbReference>
<dbReference type="OMA" id="KANTCAY"/>
<evidence type="ECO:0000313" key="4">
    <source>
        <dbReference type="Proteomes" id="UP000694388"/>
    </source>
</evidence>
<dbReference type="Proteomes" id="UP000694388">
    <property type="component" value="Unplaced"/>
</dbReference>
<keyword evidence="4" id="KW-1185">Reference proteome</keyword>
<accession>A0A8C4Q9P2</accession>
<reference evidence="3" key="2">
    <citation type="submission" date="2025-09" db="UniProtKB">
        <authorList>
            <consortium name="Ensembl"/>
        </authorList>
    </citation>
    <scope>IDENTIFICATION</scope>
</reference>
<feature type="domain" description="Transposable element P transposase-like RNase H" evidence="1">
    <location>
        <begin position="1"/>
        <end position="63"/>
    </location>
</feature>
<evidence type="ECO:0000259" key="2">
    <source>
        <dbReference type="Pfam" id="PF21788"/>
    </source>
</evidence>
<evidence type="ECO:0008006" key="5">
    <source>
        <dbReference type="Google" id="ProtNLM"/>
    </source>
</evidence>